<protein>
    <submittedName>
        <fullName evidence="4">Proline-rich protein 23A3-like</fullName>
    </submittedName>
</protein>
<name>A0A6P5QGJ5_MUSCR</name>
<feature type="region of interest" description="Disordered" evidence="2">
    <location>
        <begin position="124"/>
        <end position="235"/>
    </location>
</feature>
<dbReference type="InterPro" id="IPR018903">
    <property type="entry name" value="PRR23"/>
</dbReference>
<dbReference type="RefSeq" id="XP_021028893.1">
    <property type="nucleotide sequence ID" value="XM_021173234.1"/>
</dbReference>
<dbReference type="Pfam" id="PF10630">
    <property type="entry name" value="DUF2476"/>
    <property type="match status" value="1"/>
</dbReference>
<reference evidence="4" key="1">
    <citation type="submission" date="2025-08" db="UniProtKB">
        <authorList>
            <consortium name="RefSeq"/>
        </authorList>
    </citation>
    <scope>IDENTIFICATION</scope>
</reference>
<feature type="region of interest" description="Disordered" evidence="2">
    <location>
        <begin position="82"/>
        <end position="103"/>
    </location>
</feature>
<dbReference type="PANTHER" id="PTHR31813">
    <property type="entry name" value="PROLINE-RICH PROTEIN 23B"/>
    <property type="match status" value="1"/>
</dbReference>
<feature type="compositionally biased region" description="Low complexity" evidence="2">
    <location>
        <begin position="153"/>
        <end position="177"/>
    </location>
</feature>
<dbReference type="Proteomes" id="UP000515126">
    <property type="component" value="Chromosome 9"/>
</dbReference>
<keyword evidence="3" id="KW-1185">Reference proteome</keyword>
<evidence type="ECO:0000256" key="2">
    <source>
        <dbReference type="SAM" id="MobiDB-lite"/>
    </source>
</evidence>
<evidence type="ECO:0000313" key="4">
    <source>
        <dbReference type="RefSeq" id="XP_021028893.1"/>
    </source>
</evidence>
<dbReference type="GeneID" id="110302425"/>
<comment type="similarity">
    <text evidence="1">Belongs to the PRR23 family.</text>
</comment>
<feature type="compositionally biased region" description="Pro residues" evidence="2">
    <location>
        <begin position="190"/>
        <end position="204"/>
    </location>
</feature>
<sequence>MQMKKEPTKSLGKAGQTIVVPARGTAHRSSINIASLWARTTNYPHHHNIVGVRPRSTSADPGPNPPKHPQLYLDQPAQHDLEGSIQDSTWPGHPEFSPSRPLASPLLNMPRDLIVIQPESFSASVRDSEGLEYASPSGMPWMNAPDGLDPELDLSFSSSDGGSPSASPGAESFASGSTWSLQSSMLEPLPDSPLQPLPPSPPPSHQEQSPLSPASPLSPPRPNRPPCKARRRLLF</sequence>
<proteinExistence type="inferred from homology"/>
<feature type="compositionally biased region" description="Pro residues" evidence="2">
    <location>
        <begin position="216"/>
        <end position="225"/>
    </location>
</feature>
<organism evidence="3 4">
    <name type="scientific">Mus caroli</name>
    <name type="common">Ryukyu mouse</name>
    <name type="synonym">Ricefield mouse</name>
    <dbReference type="NCBI Taxonomy" id="10089"/>
    <lineage>
        <taxon>Eukaryota</taxon>
        <taxon>Metazoa</taxon>
        <taxon>Chordata</taxon>
        <taxon>Craniata</taxon>
        <taxon>Vertebrata</taxon>
        <taxon>Euteleostomi</taxon>
        <taxon>Mammalia</taxon>
        <taxon>Eutheria</taxon>
        <taxon>Euarchontoglires</taxon>
        <taxon>Glires</taxon>
        <taxon>Rodentia</taxon>
        <taxon>Myomorpha</taxon>
        <taxon>Muroidea</taxon>
        <taxon>Muridae</taxon>
        <taxon>Murinae</taxon>
        <taxon>Mus</taxon>
        <taxon>Mus</taxon>
    </lineage>
</organism>
<feature type="compositionally biased region" description="Low complexity" evidence="2">
    <location>
        <begin position="205"/>
        <end position="215"/>
    </location>
</feature>
<dbReference type="PANTHER" id="PTHR31813:SF9">
    <property type="entry name" value="RIKEN CDNA 7420426K07 GENE"/>
    <property type="match status" value="1"/>
</dbReference>
<accession>A0A6P5QGJ5</accession>
<dbReference type="KEGG" id="mcal:110302425"/>
<dbReference type="AlphaFoldDB" id="A0A6P5QGJ5"/>
<evidence type="ECO:0000313" key="3">
    <source>
        <dbReference type="Proteomes" id="UP000515126"/>
    </source>
</evidence>
<evidence type="ECO:0000256" key="1">
    <source>
        <dbReference type="ARBA" id="ARBA00009113"/>
    </source>
</evidence>
<feature type="region of interest" description="Disordered" evidence="2">
    <location>
        <begin position="47"/>
        <end position="70"/>
    </location>
</feature>
<gene>
    <name evidence="4" type="primary">LOC110302425</name>
</gene>